<dbReference type="Proteomes" id="UP000600600">
    <property type="component" value="Unassembled WGS sequence"/>
</dbReference>
<organism evidence="2 3">
    <name type="scientific">Bacteroides difficilis</name>
    <dbReference type="NCBI Taxonomy" id="2763021"/>
    <lineage>
        <taxon>Bacteria</taxon>
        <taxon>Pseudomonadati</taxon>
        <taxon>Bacteroidota</taxon>
        <taxon>Bacteroidia</taxon>
        <taxon>Bacteroidales</taxon>
        <taxon>Bacteroidaceae</taxon>
        <taxon>Bacteroides</taxon>
    </lineage>
</organism>
<feature type="domain" description="Heparinase II N-terminal" evidence="1">
    <location>
        <begin position="8"/>
        <end position="66"/>
    </location>
</feature>
<sequence length="68" mass="7777">MNPGNTTVVSKSVPWCMFNPHQILSSGAWYWRFRSVSKSGENMAWSPTYSFTITDDIPRFVTPSFEVV</sequence>
<proteinExistence type="predicted"/>
<name>A0ABR7C9N2_9BACE</name>
<evidence type="ECO:0000259" key="1">
    <source>
        <dbReference type="Pfam" id="PF16332"/>
    </source>
</evidence>
<protein>
    <submittedName>
        <fullName evidence="2">DUF4962 domain-containing protein</fullName>
    </submittedName>
</protein>
<gene>
    <name evidence="2" type="ORF">H8S67_04915</name>
</gene>
<comment type="caution">
    <text evidence="2">The sequence shown here is derived from an EMBL/GenBank/DDBJ whole genome shotgun (WGS) entry which is preliminary data.</text>
</comment>
<evidence type="ECO:0000313" key="2">
    <source>
        <dbReference type="EMBL" id="MBC5604009.1"/>
    </source>
</evidence>
<dbReference type="Gene3D" id="2.60.40.10">
    <property type="entry name" value="Immunoglobulins"/>
    <property type="match status" value="1"/>
</dbReference>
<keyword evidence="3" id="KW-1185">Reference proteome</keyword>
<dbReference type="InterPro" id="IPR032518">
    <property type="entry name" value="HepII_N"/>
</dbReference>
<accession>A0ABR7C9N2</accession>
<reference evidence="2 3" key="1">
    <citation type="submission" date="2020-08" db="EMBL/GenBank/DDBJ databases">
        <title>Genome public.</title>
        <authorList>
            <person name="Liu C."/>
            <person name="Sun Q."/>
        </authorList>
    </citation>
    <scope>NUCLEOTIDE SEQUENCE [LARGE SCALE GENOMIC DNA]</scope>
    <source>
        <strain evidence="2 3">M27</strain>
    </source>
</reference>
<evidence type="ECO:0000313" key="3">
    <source>
        <dbReference type="Proteomes" id="UP000600600"/>
    </source>
</evidence>
<dbReference type="EMBL" id="JACOOE010000002">
    <property type="protein sequence ID" value="MBC5604009.1"/>
    <property type="molecule type" value="Genomic_DNA"/>
</dbReference>
<dbReference type="Pfam" id="PF16332">
    <property type="entry name" value="DUF4962"/>
    <property type="match status" value="1"/>
</dbReference>
<dbReference type="InterPro" id="IPR013783">
    <property type="entry name" value="Ig-like_fold"/>
</dbReference>